<gene>
    <name evidence="4" type="ORF">ISF26_21205</name>
</gene>
<name>A0ABY3PKV1_9CYAN</name>
<evidence type="ECO:0000313" key="5">
    <source>
        <dbReference type="Proteomes" id="UP001054846"/>
    </source>
</evidence>
<protein>
    <submittedName>
        <fullName evidence="4">Prolyl oligopeptidase family serine peptidase</fullName>
    </submittedName>
</protein>
<sequence length="301" mass="33357">MGTVREFSRRTGLRWSLVYMFFWIALCAPAFSQTGDVTLKQLDYNGTERSYYEHVPSSYNSSSSSVPLVIFLHGSVNGRTATVEGAAKLSGWTTRSDEKGFIAVYPVGGIVVANGTSSPGYKWNTYVFDGKTPDDVGYLLAVINQLKNTYRIDANRIYMTGHSSGGAMVNTFIGNGHASLIAASAPVSGPWITTFRKSESLMEPGGPIPVWIWRGEEEDQITGTIPRDVQDEDQKQFWIQYNQTDQSQRTVSGSYVTDVFTGGNAEVRFTEVTGAGHLNNDDYSLKIWNEFFSRLTLADRN</sequence>
<dbReference type="SUPFAM" id="SSF53474">
    <property type="entry name" value="alpha/beta-Hydrolases"/>
    <property type="match status" value="1"/>
</dbReference>
<keyword evidence="2" id="KW-1133">Transmembrane helix</keyword>
<dbReference type="Proteomes" id="UP001054846">
    <property type="component" value="Chromosome"/>
</dbReference>
<reference evidence="4 5" key="1">
    <citation type="journal article" date="2021" name="Genome Biol. Evol.">
        <title>Complete Genome Sequencing of a Novel Gloeobacter Species from a Waterfall Cave in Mexico.</title>
        <authorList>
            <person name="Saw J.H."/>
            <person name="Cardona T."/>
            <person name="Montejano G."/>
        </authorList>
    </citation>
    <scope>NUCLEOTIDE SEQUENCE [LARGE SCALE GENOMIC DNA]</scope>
    <source>
        <strain evidence="4">MG652769</strain>
    </source>
</reference>
<keyword evidence="2" id="KW-0472">Membrane</keyword>
<dbReference type="PANTHER" id="PTHR43037">
    <property type="entry name" value="UNNAMED PRODUCT-RELATED"/>
    <property type="match status" value="1"/>
</dbReference>
<dbReference type="InterPro" id="IPR029058">
    <property type="entry name" value="AB_hydrolase_fold"/>
</dbReference>
<organism evidence="4 5">
    <name type="scientific">Gloeobacter morelensis MG652769</name>
    <dbReference type="NCBI Taxonomy" id="2781736"/>
    <lineage>
        <taxon>Bacteria</taxon>
        <taxon>Bacillati</taxon>
        <taxon>Cyanobacteriota</taxon>
        <taxon>Cyanophyceae</taxon>
        <taxon>Gloeobacterales</taxon>
        <taxon>Gloeobacteraceae</taxon>
        <taxon>Gloeobacter</taxon>
        <taxon>Gloeobacter morelensis</taxon>
    </lineage>
</organism>
<dbReference type="Pfam" id="PF00326">
    <property type="entry name" value="Peptidase_S9"/>
    <property type="match status" value="1"/>
</dbReference>
<evidence type="ECO:0000256" key="2">
    <source>
        <dbReference type="SAM" id="Phobius"/>
    </source>
</evidence>
<evidence type="ECO:0000259" key="3">
    <source>
        <dbReference type="Pfam" id="PF00326"/>
    </source>
</evidence>
<keyword evidence="5" id="KW-1185">Reference proteome</keyword>
<feature type="domain" description="Peptidase S9 prolyl oligopeptidase catalytic" evidence="3">
    <location>
        <begin position="114"/>
        <end position="175"/>
    </location>
</feature>
<dbReference type="Gene3D" id="3.40.50.1820">
    <property type="entry name" value="alpha/beta hydrolase"/>
    <property type="match status" value="1"/>
</dbReference>
<feature type="transmembrane region" description="Helical" evidence="2">
    <location>
        <begin position="12"/>
        <end position="31"/>
    </location>
</feature>
<evidence type="ECO:0000313" key="4">
    <source>
        <dbReference type="EMBL" id="UFP94242.1"/>
    </source>
</evidence>
<dbReference type="RefSeq" id="WP_230841300.1">
    <property type="nucleotide sequence ID" value="NZ_CP063845.1"/>
</dbReference>
<evidence type="ECO:0000256" key="1">
    <source>
        <dbReference type="ARBA" id="ARBA00022729"/>
    </source>
</evidence>
<accession>A0ABY3PKV1</accession>
<dbReference type="PANTHER" id="PTHR43037:SF1">
    <property type="entry name" value="BLL1128 PROTEIN"/>
    <property type="match status" value="1"/>
</dbReference>
<proteinExistence type="predicted"/>
<keyword evidence="1" id="KW-0732">Signal</keyword>
<dbReference type="EMBL" id="CP063845">
    <property type="protein sequence ID" value="UFP94242.1"/>
    <property type="molecule type" value="Genomic_DNA"/>
</dbReference>
<keyword evidence="2" id="KW-0812">Transmembrane</keyword>
<dbReference type="InterPro" id="IPR050955">
    <property type="entry name" value="Plant_Biomass_Hydrol_Est"/>
</dbReference>
<dbReference type="InterPro" id="IPR001375">
    <property type="entry name" value="Peptidase_S9_cat"/>
</dbReference>